<organism evidence="2">
    <name type="scientific">Arundo donax</name>
    <name type="common">Giant reed</name>
    <name type="synonym">Donax arundinaceus</name>
    <dbReference type="NCBI Taxonomy" id="35708"/>
    <lineage>
        <taxon>Eukaryota</taxon>
        <taxon>Viridiplantae</taxon>
        <taxon>Streptophyta</taxon>
        <taxon>Embryophyta</taxon>
        <taxon>Tracheophyta</taxon>
        <taxon>Spermatophyta</taxon>
        <taxon>Magnoliopsida</taxon>
        <taxon>Liliopsida</taxon>
        <taxon>Poales</taxon>
        <taxon>Poaceae</taxon>
        <taxon>PACMAD clade</taxon>
        <taxon>Arundinoideae</taxon>
        <taxon>Arundineae</taxon>
        <taxon>Arundo</taxon>
    </lineage>
</organism>
<protein>
    <submittedName>
        <fullName evidence="2">Uncharacterized protein</fullName>
    </submittedName>
</protein>
<reference evidence="2" key="1">
    <citation type="submission" date="2014-09" db="EMBL/GenBank/DDBJ databases">
        <authorList>
            <person name="Magalhaes I.L.F."/>
            <person name="Oliveira U."/>
            <person name="Santos F.R."/>
            <person name="Vidigal T.H.D.A."/>
            <person name="Brescovit A.D."/>
            <person name="Santos A.J."/>
        </authorList>
    </citation>
    <scope>NUCLEOTIDE SEQUENCE</scope>
    <source>
        <tissue evidence="2">Shoot tissue taken approximately 20 cm above the soil surface</tissue>
    </source>
</reference>
<sequence>MLEVPLFTINTFSKLFRESFKYIALGVFHNLIHILMNLSWLIVTQYATWCYIIFH</sequence>
<evidence type="ECO:0000313" key="2">
    <source>
        <dbReference type="EMBL" id="JAD27891.1"/>
    </source>
</evidence>
<evidence type="ECO:0000256" key="1">
    <source>
        <dbReference type="SAM" id="Phobius"/>
    </source>
</evidence>
<name>A0A0A8YP77_ARUDO</name>
<proteinExistence type="predicted"/>
<dbReference type="EMBL" id="GBRH01270004">
    <property type="protein sequence ID" value="JAD27891.1"/>
    <property type="molecule type" value="Transcribed_RNA"/>
</dbReference>
<keyword evidence="1" id="KW-0472">Membrane</keyword>
<keyword evidence="1" id="KW-0812">Transmembrane</keyword>
<accession>A0A0A8YP77</accession>
<keyword evidence="1" id="KW-1133">Transmembrane helix</keyword>
<dbReference type="AlphaFoldDB" id="A0A0A8YP77"/>
<feature type="transmembrane region" description="Helical" evidence="1">
    <location>
        <begin position="20"/>
        <end position="43"/>
    </location>
</feature>
<reference evidence="2" key="2">
    <citation type="journal article" date="2015" name="Data Brief">
        <title>Shoot transcriptome of the giant reed, Arundo donax.</title>
        <authorList>
            <person name="Barrero R.A."/>
            <person name="Guerrero F.D."/>
            <person name="Moolhuijzen P."/>
            <person name="Goolsby J.A."/>
            <person name="Tidwell J."/>
            <person name="Bellgard S.E."/>
            <person name="Bellgard M.I."/>
        </authorList>
    </citation>
    <scope>NUCLEOTIDE SEQUENCE</scope>
    <source>
        <tissue evidence="2">Shoot tissue taken approximately 20 cm above the soil surface</tissue>
    </source>
</reference>